<gene>
    <name evidence="2" type="ORF">PoB_004684000</name>
</gene>
<reference evidence="2 3" key="1">
    <citation type="journal article" date="2021" name="Elife">
        <title>Chloroplast acquisition without the gene transfer in kleptoplastic sea slugs, Plakobranchus ocellatus.</title>
        <authorList>
            <person name="Maeda T."/>
            <person name="Takahashi S."/>
            <person name="Yoshida T."/>
            <person name="Shimamura S."/>
            <person name="Takaki Y."/>
            <person name="Nagai Y."/>
            <person name="Toyoda A."/>
            <person name="Suzuki Y."/>
            <person name="Arimoto A."/>
            <person name="Ishii H."/>
            <person name="Satoh N."/>
            <person name="Nishiyama T."/>
            <person name="Hasebe M."/>
            <person name="Maruyama T."/>
            <person name="Minagawa J."/>
            <person name="Obokata J."/>
            <person name="Shigenobu S."/>
        </authorList>
    </citation>
    <scope>NUCLEOTIDE SEQUENCE [LARGE SCALE GENOMIC DNA]</scope>
</reference>
<accession>A0AAV4BIJ0</accession>
<dbReference type="EMBL" id="BLXT01005154">
    <property type="protein sequence ID" value="GFO20335.1"/>
    <property type="molecule type" value="Genomic_DNA"/>
</dbReference>
<comment type="caution">
    <text evidence="2">The sequence shown here is derived from an EMBL/GenBank/DDBJ whole genome shotgun (WGS) entry which is preliminary data.</text>
</comment>
<name>A0AAV4BIJ0_9GAST</name>
<evidence type="ECO:0000256" key="1">
    <source>
        <dbReference type="SAM" id="MobiDB-lite"/>
    </source>
</evidence>
<dbReference type="AlphaFoldDB" id="A0AAV4BIJ0"/>
<dbReference type="Proteomes" id="UP000735302">
    <property type="component" value="Unassembled WGS sequence"/>
</dbReference>
<proteinExistence type="predicted"/>
<evidence type="ECO:0000313" key="3">
    <source>
        <dbReference type="Proteomes" id="UP000735302"/>
    </source>
</evidence>
<protein>
    <submittedName>
        <fullName evidence="2">Uncharacterized protein</fullName>
    </submittedName>
</protein>
<feature type="region of interest" description="Disordered" evidence="1">
    <location>
        <begin position="46"/>
        <end position="82"/>
    </location>
</feature>
<keyword evidence="3" id="KW-1185">Reference proteome</keyword>
<evidence type="ECO:0000313" key="2">
    <source>
        <dbReference type="EMBL" id="GFO20335.1"/>
    </source>
</evidence>
<sequence>MVISGFQALTQARASVAGFEPGTEKSLQISGRLLIDSRYLAVPARPRAITPGDSPGPFATHRHANGHRREREKFRVSPSRSTTKVEEEETALIVNFKLTFSRRKGWSDQDDISIFLHF</sequence>
<organism evidence="2 3">
    <name type="scientific">Plakobranchus ocellatus</name>
    <dbReference type="NCBI Taxonomy" id="259542"/>
    <lineage>
        <taxon>Eukaryota</taxon>
        <taxon>Metazoa</taxon>
        <taxon>Spiralia</taxon>
        <taxon>Lophotrochozoa</taxon>
        <taxon>Mollusca</taxon>
        <taxon>Gastropoda</taxon>
        <taxon>Heterobranchia</taxon>
        <taxon>Euthyneura</taxon>
        <taxon>Panpulmonata</taxon>
        <taxon>Sacoglossa</taxon>
        <taxon>Placobranchoidea</taxon>
        <taxon>Plakobranchidae</taxon>
        <taxon>Plakobranchus</taxon>
    </lineage>
</organism>